<feature type="transmembrane region" description="Helical" evidence="1">
    <location>
        <begin position="221"/>
        <end position="240"/>
    </location>
</feature>
<feature type="transmembrane region" description="Helical" evidence="1">
    <location>
        <begin position="12"/>
        <end position="31"/>
    </location>
</feature>
<accession>A0ABW3YUG9</accession>
<dbReference type="InterPro" id="IPR037185">
    <property type="entry name" value="EmrE-like"/>
</dbReference>
<feature type="transmembrane region" description="Helical" evidence="1">
    <location>
        <begin position="135"/>
        <end position="154"/>
    </location>
</feature>
<feature type="transmembrane region" description="Helical" evidence="1">
    <location>
        <begin position="104"/>
        <end position="126"/>
    </location>
</feature>
<dbReference type="PANTHER" id="PTHR22911">
    <property type="entry name" value="ACYL-MALONYL CONDENSING ENZYME-RELATED"/>
    <property type="match status" value="1"/>
</dbReference>
<feature type="domain" description="EamA" evidence="2">
    <location>
        <begin position="17"/>
        <end position="149"/>
    </location>
</feature>
<feature type="transmembrane region" description="Helical" evidence="1">
    <location>
        <begin position="76"/>
        <end position="98"/>
    </location>
</feature>
<reference evidence="4" key="1">
    <citation type="journal article" date="2019" name="Int. J. Syst. Evol. Microbiol.">
        <title>The Global Catalogue of Microorganisms (GCM) 10K type strain sequencing project: providing services to taxonomists for standard genome sequencing and annotation.</title>
        <authorList>
            <consortium name="The Broad Institute Genomics Platform"/>
            <consortium name="The Broad Institute Genome Sequencing Center for Infectious Disease"/>
            <person name="Wu L."/>
            <person name="Ma J."/>
        </authorList>
    </citation>
    <scope>NUCLEOTIDE SEQUENCE [LARGE SCALE GENOMIC DNA]</scope>
    <source>
        <strain evidence="4">CCUG 55609</strain>
    </source>
</reference>
<keyword evidence="4" id="KW-1185">Reference proteome</keyword>
<proteinExistence type="predicted"/>
<feature type="transmembrane region" description="Helical" evidence="1">
    <location>
        <begin position="192"/>
        <end position="215"/>
    </location>
</feature>
<feature type="transmembrane region" description="Helical" evidence="1">
    <location>
        <begin position="160"/>
        <end position="180"/>
    </location>
</feature>
<comment type="caution">
    <text evidence="3">The sequence shown here is derived from an EMBL/GenBank/DDBJ whole genome shotgun (WGS) entry which is preliminary data.</text>
</comment>
<keyword evidence="1" id="KW-0472">Membrane</keyword>
<evidence type="ECO:0000256" key="1">
    <source>
        <dbReference type="SAM" id="Phobius"/>
    </source>
</evidence>
<dbReference type="EMBL" id="JBHTNF010000002">
    <property type="protein sequence ID" value="MFD1327650.1"/>
    <property type="molecule type" value="Genomic_DNA"/>
</dbReference>
<evidence type="ECO:0000313" key="4">
    <source>
        <dbReference type="Proteomes" id="UP001597173"/>
    </source>
</evidence>
<feature type="transmembrane region" description="Helical" evidence="1">
    <location>
        <begin position="51"/>
        <end position="69"/>
    </location>
</feature>
<dbReference type="Proteomes" id="UP001597173">
    <property type="component" value="Unassembled WGS sequence"/>
</dbReference>
<evidence type="ECO:0000259" key="2">
    <source>
        <dbReference type="Pfam" id="PF00892"/>
    </source>
</evidence>
<evidence type="ECO:0000313" key="3">
    <source>
        <dbReference type="EMBL" id="MFD1327650.1"/>
    </source>
</evidence>
<protein>
    <submittedName>
        <fullName evidence="3">DMT family transporter</fullName>
    </submittedName>
</protein>
<dbReference type="Pfam" id="PF00892">
    <property type="entry name" value="EamA"/>
    <property type="match status" value="2"/>
</dbReference>
<gene>
    <name evidence="3" type="ORF">ACFQ33_07055</name>
</gene>
<keyword evidence="1" id="KW-1133">Transmembrane helix</keyword>
<dbReference type="SUPFAM" id="SSF103481">
    <property type="entry name" value="Multidrug resistance efflux transporter EmrE"/>
    <property type="match status" value="2"/>
</dbReference>
<dbReference type="InterPro" id="IPR000620">
    <property type="entry name" value="EamA_dom"/>
</dbReference>
<sequence>MSVSTVSSTERTSAAAGYAGAIVTVLIWATWVLATRHSGSTSLTTIDVGLLRYGVPAIFLAPIWLRMGLFPKGVPLRLIIMMVAGAGALFFQVTAHALHSTPAAAGGILLGGSMPLATAMIGIAVFNERPDRMRVLGLAAILAGLAILLAKAVLSGGMTLTGFVLLPLGGLLWAGYTHAFRRSGLTPLQGGALIASWSTLIHLALAALFGTTLAAAPLPEMAVQFTSQGVLSGLVATFAYGTAIRALGGTQAAAFTAITPVLVTLGGGLLLGEPLGMTEMVAAVVTGAGVALSTGILSKRA</sequence>
<keyword evidence="1" id="KW-0812">Transmembrane</keyword>
<feature type="transmembrane region" description="Helical" evidence="1">
    <location>
        <begin position="277"/>
        <end position="297"/>
    </location>
</feature>
<feature type="transmembrane region" description="Helical" evidence="1">
    <location>
        <begin position="252"/>
        <end position="271"/>
    </location>
</feature>
<dbReference type="RefSeq" id="WP_374835583.1">
    <property type="nucleotide sequence ID" value="NZ_JBHEEW010000001.1"/>
</dbReference>
<organism evidence="3 4">
    <name type="scientific">Mycoplana ramosa</name>
    <name type="common">Mycoplana bullata</name>
    <dbReference type="NCBI Taxonomy" id="40837"/>
    <lineage>
        <taxon>Bacteria</taxon>
        <taxon>Pseudomonadati</taxon>
        <taxon>Pseudomonadota</taxon>
        <taxon>Alphaproteobacteria</taxon>
        <taxon>Hyphomicrobiales</taxon>
        <taxon>Rhizobiaceae</taxon>
        <taxon>Mycoplana</taxon>
    </lineage>
</organism>
<feature type="domain" description="EamA" evidence="2">
    <location>
        <begin position="161"/>
        <end position="293"/>
    </location>
</feature>
<name>A0ABW3YUG9_MYCRA</name>